<dbReference type="OrthoDB" id="55914at2759"/>
<evidence type="ECO:0000256" key="1">
    <source>
        <dbReference type="SAM" id="MobiDB-lite"/>
    </source>
</evidence>
<dbReference type="InParanoid" id="A0A1E7EM44"/>
<evidence type="ECO:0000313" key="4">
    <source>
        <dbReference type="Proteomes" id="UP000095751"/>
    </source>
</evidence>
<dbReference type="KEGG" id="fcy:FRACYDRAFT_272261"/>
<organism evidence="3 4">
    <name type="scientific">Fragilariopsis cylindrus CCMP1102</name>
    <dbReference type="NCBI Taxonomy" id="635003"/>
    <lineage>
        <taxon>Eukaryota</taxon>
        <taxon>Sar</taxon>
        <taxon>Stramenopiles</taxon>
        <taxon>Ochrophyta</taxon>
        <taxon>Bacillariophyta</taxon>
        <taxon>Bacillariophyceae</taxon>
        <taxon>Bacillariophycidae</taxon>
        <taxon>Bacillariales</taxon>
        <taxon>Bacillariaceae</taxon>
        <taxon>Fragilariopsis</taxon>
    </lineage>
</organism>
<reference evidence="3 4" key="1">
    <citation type="submission" date="2016-09" db="EMBL/GenBank/DDBJ databases">
        <title>Extensive genetic diversity and differential bi-allelic expression allows diatom success in the polar Southern Ocean.</title>
        <authorList>
            <consortium name="DOE Joint Genome Institute"/>
            <person name="Mock T."/>
            <person name="Otillar R.P."/>
            <person name="Strauss J."/>
            <person name="Dupont C."/>
            <person name="Frickenhaus S."/>
            <person name="Maumus F."/>
            <person name="Mcmullan M."/>
            <person name="Sanges R."/>
            <person name="Schmutz J."/>
            <person name="Toseland A."/>
            <person name="Valas R."/>
            <person name="Veluchamy A."/>
            <person name="Ward B.J."/>
            <person name="Allen A."/>
            <person name="Barry K."/>
            <person name="Falciatore A."/>
            <person name="Ferrante M."/>
            <person name="Fortunato A.E."/>
            <person name="Gloeckner G."/>
            <person name="Gruber A."/>
            <person name="Hipkin R."/>
            <person name="Janech M."/>
            <person name="Kroth P."/>
            <person name="Leese F."/>
            <person name="Lindquist E."/>
            <person name="Lyon B.R."/>
            <person name="Martin J."/>
            <person name="Mayer C."/>
            <person name="Parker M."/>
            <person name="Quesneville H."/>
            <person name="Raymond J."/>
            <person name="Uhlig C."/>
            <person name="Valentin K.U."/>
            <person name="Worden A.Z."/>
            <person name="Armbrust E.V."/>
            <person name="Bowler C."/>
            <person name="Green B."/>
            <person name="Moulton V."/>
            <person name="Van Oosterhout C."/>
            <person name="Grigoriev I."/>
        </authorList>
    </citation>
    <scope>NUCLEOTIDE SEQUENCE [LARGE SCALE GENOMIC DNA]</scope>
    <source>
        <strain evidence="3 4">CCMP1102</strain>
    </source>
</reference>
<keyword evidence="4" id="KW-1185">Reference proteome</keyword>
<accession>A0A1E7EM44</accession>
<sequence>MPAEPTTTIKKNKRKDKKKRPREEYLWPSRLPKKRRSRSTHRKSLPIVMAETINGDKTTFLVCSAKENLDDAKWVKRLQEAKMFVITHGHSRIPTTYPTNPSLGSWAKRQRYQYKLYTKHSSNMKNMMITRSSPERSIQESSSLVANAITINNTDGDDDDDGCSDETNINSNVEIVKCQLNPQRIQALNDIGFCLDSQQEGWEAQYEMLKEYYKKNNQEHPTKYTHYELFKWIGTQRYQMTKLQQGKTSFLTPERIMKLNSLNFVWDLPPSNGSKIDPR</sequence>
<dbReference type="Proteomes" id="UP000095751">
    <property type="component" value="Unassembled WGS sequence"/>
</dbReference>
<feature type="compositionally biased region" description="Basic residues" evidence="1">
    <location>
        <begin position="10"/>
        <end position="20"/>
    </location>
</feature>
<dbReference type="Gene3D" id="6.10.140.530">
    <property type="match status" value="2"/>
</dbReference>
<feature type="compositionally biased region" description="Basic residues" evidence="1">
    <location>
        <begin position="31"/>
        <end position="43"/>
    </location>
</feature>
<dbReference type="AlphaFoldDB" id="A0A1E7EM44"/>
<feature type="domain" description="Helicase-associated" evidence="2">
    <location>
        <begin position="71"/>
        <end position="115"/>
    </location>
</feature>
<name>A0A1E7EM44_9STRA</name>
<gene>
    <name evidence="3" type="ORF">FRACYDRAFT_272261</name>
</gene>
<feature type="region of interest" description="Disordered" evidence="1">
    <location>
        <begin position="1"/>
        <end position="43"/>
    </location>
</feature>
<protein>
    <recommendedName>
        <fullName evidence="2">Helicase-associated domain-containing protein</fullName>
    </recommendedName>
</protein>
<dbReference type="PANTHER" id="PTHR33418">
    <property type="entry name" value="HELICASE-ASSOCIATED"/>
    <property type="match status" value="1"/>
</dbReference>
<evidence type="ECO:0000259" key="2">
    <source>
        <dbReference type="Pfam" id="PF03457"/>
    </source>
</evidence>
<dbReference type="Pfam" id="PF03457">
    <property type="entry name" value="HA"/>
    <property type="match status" value="2"/>
</dbReference>
<dbReference type="InterPro" id="IPR005114">
    <property type="entry name" value="Helicase_assoc"/>
</dbReference>
<feature type="domain" description="Helicase-associated" evidence="2">
    <location>
        <begin position="199"/>
        <end position="264"/>
    </location>
</feature>
<dbReference type="EMBL" id="KV784394">
    <property type="protein sequence ID" value="OEU06907.1"/>
    <property type="molecule type" value="Genomic_DNA"/>
</dbReference>
<dbReference type="PANTHER" id="PTHR33418:SF1">
    <property type="entry name" value="HELICASE-ASSOCIATED DOMAIN-CONTAINING PROTEIN"/>
    <property type="match status" value="1"/>
</dbReference>
<proteinExistence type="predicted"/>
<evidence type="ECO:0000313" key="3">
    <source>
        <dbReference type="EMBL" id="OEU06907.1"/>
    </source>
</evidence>